<dbReference type="OrthoDB" id="5465282at2"/>
<dbReference type="GO" id="GO:0005886">
    <property type="term" value="C:plasma membrane"/>
    <property type="evidence" value="ECO:0007669"/>
    <property type="project" value="UniProtKB-SubCell"/>
</dbReference>
<feature type="transmembrane region" description="Helical" evidence="7">
    <location>
        <begin position="73"/>
        <end position="95"/>
    </location>
</feature>
<proteinExistence type="inferred from homology"/>
<keyword evidence="5 7" id="KW-1133">Transmembrane helix</keyword>
<feature type="transmembrane region" description="Helical" evidence="7">
    <location>
        <begin position="6"/>
        <end position="21"/>
    </location>
</feature>
<evidence type="ECO:0000313" key="9">
    <source>
        <dbReference type="Proteomes" id="UP000184080"/>
    </source>
</evidence>
<dbReference type="AlphaFoldDB" id="A0A1M6BSW9"/>
<evidence type="ECO:0000256" key="3">
    <source>
        <dbReference type="ARBA" id="ARBA00022475"/>
    </source>
</evidence>
<evidence type="ECO:0000256" key="5">
    <source>
        <dbReference type="ARBA" id="ARBA00022989"/>
    </source>
</evidence>
<evidence type="ECO:0000256" key="1">
    <source>
        <dbReference type="ARBA" id="ARBA00004651"/>
    </source>
</evidence>
<gene>
    <name evidence="8" type="ORF">SAMN05444401_0877</name>
</gene>
<evidence type="ECO:0000256" key="6">
    <source>
        <dbReference type="ARBA" id="ARBA00023136"/>
    </source>
</evidence>
<keyword evidence="4 7" id="KW-0812">Transmembrane</keyword>
<dbReference type="RefSeq" id="WP_073003971.1">
    <property type="nucleotide sequence ID" value="NZ_FQZO01000001.1"/>
</dbReference>
<evidence type="ECO:0000256" key="7">
    <source>
        <dbReference type="SAM" id="Phobius"/>
    </source>
</evidence>
<dbReference type="Proteomes" id="UP000184080">
    <property type="component" value="Unassembled WGS sequence"/>
</dbReference>
<dbReference type="InterPro" id="IPR005524">
    <property type="entry name" value="DUF318"/>
</dbReference>
<evidence type="ECO:0000256" key="2">
    <source>
        <dbReference type="ARBA" id="ARBA00006386"/>
    </source>
</evidence>
<evidence type="ECO:0000256" key="4">
    <source>
        <dbReference type="ARBA" id="ARBA00022692"/>
    </source>
</evidence>
<protein>
    <submittedName>
        <fullName evidence="8">Predicted permease</fullName>
    </submittedName>
</protein>
<comment type="subcellular location">
    <subcellularLocation>
        <location evidence="1">Cell membrane</location>
        <topology evidence="1">Multi-pass membrane protein</topology>
    </subcellularLocation>
</comment>
<organism evidence="8 9">
    <name type="scientific">Clostridium amylolyticum</name>
    <dbReference type="NCBI Taxonomy" id="1121298"/>
    <lineage>
        <taxon>Bacteria</taxon>
        <taxon>Bacillati</taxon>
        <taxon>Bacillota</taxon>
        <taxon>Clostridia</taxon>
        <taxon>Eubacteriales</taxon>
        <taxon>Clostridiaceae</taxon>
        <taxon>Clostridium</taxon>
    </lineage>
</organism>
<feature type="transmembrane region" description="Helical" evidence="7">
    <location>
        <begin position="107"/>
        <end position="127"/>
    </location>
</feature>
<feature type="transmembrane region" description="Helical" evidence="7">
    <location>
        <begin position="42"/>
        <end position="61"/>
    </location>
</feature>
<dbReference type="EMBL" id="FQZO01000001">
    <property type="protein sequence ID" value="SHI51578.1"/>
    <property type="molecule type" value="Genomic_DNA"/>
</dbReference>
<dbReference type="STRING" id="1121298.SAMN05444401_0877"/>
<accession>A0A1M6BSW9</accession>
<keyword evidence="9" id="KW-1185">Reference proteome</keyword>
<evidence type="ECO:0000313" key="8">
    <source>
        <dbReference type="EMBL" id="SHI51578.1"/>
    </source>
</evidence>
<feature type="transmembrane region" description="Helical" evidence="7">
    <location>
        <begin position="139"/>
        <end position="159"/>
    </location>
</feature>
<sequence>MDVFTIAIWVITIGLLIFSFIKDREKTKEALKKAFFMGKGMALSIFGVIFAIGLILALLPPEQIADIISKQNVYVATITAAAFGTITLIPAFIAFPLIGTLAGAGVGIMPSVAFLTTLTMVGIATFPLEKKEFGTKFTITRNVLSFVFAIVIAVAMGVIL</sequence>
<dbReference type="Pfam" id="PF03773">
    <property type="entry name" value="ArsP_1"/>
    <property type="match status" value="1"/>
</dbReference>
<reference evidence="8 9" key="1">
    <citation type="submission" date="2016-11" db="EMBL/GenBank/DDBJ databases">
        <authorList>
            <person name="Jaros S."/>
            <person name="Januszkiewicz K."/>
            <person name="Wedrychowicz H."/>
        </authorList>
    </citation>
    <scope>NUCLEOTIDE SEQUENCE [LARGE SCALE GENOMIC DNA]</scope>
    <source>
        <strain evidence="8 9">DSM 21864</strain>
    </source>
</reference>
<name>A0A1M6BSW9_9CLOT</name>
<keyword evidence="6 7" id="KW-0472">Membrane</keyword>
<keyword evidence="3" id="KW-1003">Cell membrane</keyword>
<comment type="similarity">
    <text evidence="2">Belongs to the UPF0718 family.</text>
</comment>